<organism evidence="3 4">
    <name type="scientific">Cronobacter sakazakii</name>
    <name type="common">Enterobacter sakazakii</name>
    <dbReference type="NCBI Taxonomy" id="28141"/>
    <lineage>
        <taxon>Bacteria</taxon>
        <taxon>Pseudomonadati</taxon>
        <taxon>Pseudomonadota</taxon>
        <taxon>Gammaproteobacteria</taxon>
        <taxon>Enterobacterales</taxon>
        <taxon>Enterobacteriaceae</taxon>
        <taxon>Cronobacter</taxon>
    </lineage>
</organism>
<feature type="signal peptide" evidence="2">
    <location>
        <begin position="1"/>
        <end position="29"/>
    </location>
</feature>
<feature type="chain" id="PRO_5042952462" description="Secreted protein" evidence="2">
    <location>
        <begin position="30"/>
        <end position="302"/>
    </location>
</feature>
<protein>
    <recommendedName>
        <fullName evidence="5">Secreted protein</fullName>
    </recommendedName>
</protein>
<evidence type="ECO:0000256" key="1">
    <source>
        <dbReference type="SAM" id="MobiDB-lite"/>
    </source>
</evidence>
<proteinExistence type="predicted"/>
<comment type="caution">
    <text evidence="3">The sequence shown here is derived from an EMBL/GenBank/DDBJ whole genome shotgun (WGS) entry which is preliminary data.</text>
</comment>
<dbReference type="Proteomes" id="UP000439917">
    <property type="component" value="Unassembled WGS sequence"/>
</dbReference>
<feature type="region of interest" description="Disordered" evidence="1">
    <location>
        <begin position="283"/>
        <end position="302"/>
    </location>
</feature>
<dbReference type="InterPro" id="IPR036501">
    <property type="entry name" value="Inhibitor_vert_lysozyme_sf"/>
</dbReference>
<dbReference type="SUPFAM" id="SSF89872">
    <property type="entry name" value="Inhibitor of vertebrate lysozyme, Ivy"/>
    <property type="match status" value="1"/>
</dbReference>
<dbReference type="Gene3D" id="3.40.1420.10">
    <property type="entry name" value="Inhibitor of vertebrate lysozyme"/>
    <property type="match status" value="1"/>
</dbReference>
<dbReference type="EMBL" id="WAGF01000013">
    <property type="protein sequence ID" value="KAB0877345.1"/>
    <property type="molecule type" value="Genomic_DNA"/>
</dbReference>
<sequence length="302" mass="33244">MKRKSFSANVKWSWLALSVALMAPTAAQATAKTAAEAKNCQSENNTCPYPFDLYKTDPAYKKSFDETMNQNGLPAMLDEMNGPAGPMEPVKIDGKVYLKGFMCEDGNCGNHNLTFLYQPDLHNFVGFYSNGKDGQWVNTPSDGELKVLRALVKGTSEPSHTPAATTVTNDTPPPDTIWGFIRGNGDTMWKMCGGKQSTCTIIANTRYYVAIMNHKSANNCAFGDLYIAERSARVWTQAESVTCSPNAWIRKGSIKGGQYLSVDIGIGDTIVKQYPIGYWSDQKEFSGPNRPSWEKAKQAAKQ</sequence>
<dbReference type="AlphaFoldDB" id="A0AAN6AX98"/>
<name>A0AAN6AX98_CROSK</name>
<gene>
    <name evidence="3" type="ORF">FZI38_14530</name>
</gene>
<evidence type="ECO:0000256" key="2">
    <source>
        <dbReference type="SAM" id="SignalP"/>
    </source>
</evidence>
<evidence type="ECO:0008006" key="5">
    <source>
        <dbReference type="Google" id="ProtNLM"/>
    </source>
</evidence>
<keyword evidence="2" id="KW-0732">Signal</keyword>
<feature type="compositionally biased region" description="Basic and acidic residues" evidence="1">
    <location>
        <begin position="292"/>
        <end position="302"/>
    </location>
</feature>
<dbReference type="Pfam" id="PF08816">
    <property type="entry name" value="Ivy"/>
    <property type="match status" value="1"/>
</dbReference>
<accession>A0AAN6AX98</accession>
<reference evidence="3 4" key="1">
    <citation type="submission" date="2019-09" db="EMBL/GenBank/DDBJ databases">
        <title>Prevalence, distribution, and phylogeny of type two toxin-antitoxin genes possessed by Cronobacter species where C. sakazakii homologs follow sequence type lineages.</title>
        <authorList>
            <person name="Finkelstein S."/>
            <person name="Negrete F."/>
            <person name="Jang H."/>
            <person name="Gopinath G.R."/>
            <person name="Tall B.D."/>
        </authorList>
    </citation>
    <scope>NUCLEOTIDE SEQUENCE [LARGE SCALE GENOMIC DNA]</scope>
    <source>
        <strain evidence="3 4">MOD1_Comp4</strain>
    </source>
</reference>
<evidence type="ECO:0000313" key="3">
    <source>
        <dbReference type="EMBL" id="KAB0877345.1"/>
    </source>
</evidence>
<evidence type="ECO:0000313" key="4">
    <source>
        <dbReference type="Proteomes" id="UP000439917"/>
    </source>
</evidence>